<organism evidence="13 14">
    <name type="scientific">Hibiscus trionum</name>
    <name type="common">Flower of an hour</name>
    <dbReference type="NCBI Taxonomy" id="183268"/>
    <lineage>
        <taxon>Eukaryota</taxon>
        <taxon>Viridiplantae</taxon>
        <taxon>Streptophyta</taxon>
        <taxon>Embryophyta</taxon>
        <taxon>Tracheophyta</taxon>
        <taxon>Spermatophyta</taxon>
        <taxon>Magnoliopsida</taxon>
        <taxon>eudicotyledons</taxon>
        <taxon>Gunneridae</taxon>
        <taxon>Pentapetalae</taxon>
        <taxon>rosids</taxon>
        <taxon>malvids</taxon>
        <taxon>Malvales</taxon>
        <taxon>Malvaceae</taxon>
        <taxon>Malvoideae</taxon>
        <taxon>Hibiscus</taxon>
    </lineage>
</organism>
<evidence type="ECO:0000256" key="5">
    <source>
        <dbReference type="ARBA" id="ARBA00022729"/>
    </source>
</evidence>
<dbReference type="Gene3D" id="1.10.110.10">
    <property type="entry name" value="Plant lipid-transfer and hydrophobic proteins"/>
    <property type="match status" value="1"/>
</dbReference>
<evidence type="ECO:0000313" key="14">
    <source>
        <dbReference type="Proteomes" id="UP001165190"/>
    </source>
</evidence>
<dbReference type="GO" id="GO:0005886">
    <property type="term" value="C:plasma membrane"/>
    <property type="evidence" value="ECO:0007669"/>
    <property type="project" value="UniProtKB-SubCell"/>
</dbReference>
<evidence type="ECO:0000256" key="2">
    <source>
        <dbReference type="ARBA" id="ARBA00009748"/>
    </source>
</evidence>
<gene>
    <name evidence="13" type="ORF">HRI_002437000</name>
</gene>
<keyword evidence="4" id="KW-0336">GPI-anchor</keyword>
<evidence type="ECO:0000256" key="11">
    <source>
        <dbReference type="SAM" id="SignalP"/>
    </source>
</evidence>
<dbReference type="OrthoDB" id="1882492at2759"/>
<dbReference type="SMART" id="SM00499">
    <property type="entry name" value="AAI"/>
    <property type="match status" value="1"/>
</dbReference>
<reference evidence="13" key="1">
    <citation type="submission" date="2023-05" db="EMBL/GenBank/DDBJ databases">
        <title>Genome and transcriptome analyses reveal genes involved in the formation of fine ridges on petal epidermal cells in Hibiscus trionum.</title>
        <authorList>
            <person name="Koshimizu S."/>
            <person name="Masuda S."/>
            <person name="Ishii T."/>
            <person name="Shirasu K."/>
            <person name="Hoshino A."/>
            <person name="Arita M."/>
        </authorList>
    </citation>
    <scope>NUCLEOTIDE SEQUENCE</scope>
    <source>
        <strain evidence="13">Hamamatsu line</strain>
    </source>
</reference>
<evidence type="ECO:0000256" key="3">
    <source>
        <dbReference type="ARBA" id="ARBA00022475"/>
    </source>
</evidence>
<feature type="domain" description="Bifunctional inhibitor/plant lipid transfer protein/seed storage helical" evidence="12">
    <location>
        <begin position="38"/>
        <end position="120"/>
    </location>
</feature>
<dbReference type="GO" id="GO:0098552">
    <property type="term" value="C:side of membrane"/>
    <property type="evidence" value="ECO:0007669"/>
    <property type="project" value="UniProtKB-KW"/>
</dbReference>
<keyword evidence="8" id="KW-0449">Lipoprotein</keyword>
<keyword evidence="3" id="KW-1003">Cell membrane</keyword>
<keyword evidence="5 11" id="KW-0732">Signal</keyword>
<accession>A0A9W7M2X8</accession>
<proteinExistence type="inferred from homology"/>
<comment type="similarity">
    <text evidence="2">Belongs to the plant LTP family.</text>
</comment>
<keyword evidence="10" id="KW-1133">Transmembrane helix</keyword>
<dbReference type="Proteomes" id="UP001165190">
    <property type="component" value="Unassembled WGS sequence"/>
</dbReference>
<feature type="chain" id="PRO_5040967693" evidence="11">
    <location>
        <begin position="29"/>
        <end position="194"/>
    </location>
</feature>
<dbReference type="Pfam" id="PF14368">
    <property type="entry name" value="LTP_2"/>
    <property type="match status" value="1"/>
</dbReference>
<sequence length="194" mass="20043">MGKEQRRVKGSVVSAVTTITFLACIVGAADESGLANQCSKDFQSVMSCLNFAQGKAAKPSEECCSSVSSVKENEPKCLCYILQQSQTSGAQSLKSMGVQQVKLFQLPSACHLKNASVSDCPKLLGLAPNSPDAAIFTNSSSTTATPATPSSASQNGDDKSGGTKLGAAYIVGSVLLVASAVFFYALPDGIVELF</sequence>
<dbReference type="InterPro" id="IPR016140">
    <property type="entry name" value="Bifunc_inhib/LTP/seed_store"/>
</dbReference>
<keyword evidence="6" id="KW-1015">Disulfide bond</keyword>
<evidence type="ECO:0000256" key="8">
    <source>
        <dbReference type="ARBA" id="ARBA00023288"/>
    </source>
</evidence>
<evidence type="ECO:0000256" key="10">
    <source>
        <dbReference type="SAM" id="Phobius"/>
    </source>
</evidence>
<dbReference type="AlphaFoldDB" id="A0A9W7M2X8"/>
<evidence type="ECO:0000256" key="6">
    <source>
        <dbReference type="ARBA" id="ARBA00023157"/>
    </source>
</evidence>
<feature type="signal peptide" evidence="11">
    <location>
        <begin position="1"/>
        <end position="28"/>
    </location>
</feature>
<keyword evidence="14" id="KW-1185">Reference proteome</keyword>
<keyword evidence="7" id="KW-0325">Glycoprotein</keyword>
<evidence type="ECO:0000313" key="13">
    <source>
        <dbReference type="EMBL" id="GMI87677.1"/>
    </source>
</evidence>
<keyword evidence="10" id="KW-0472">Membrane</keyword>
<keyword evidence="10" id="KW-0812">Transmembrane</keyword>
<protein>
    <submittedName>
        <fullName evidence="13">Glycosylphosphatidylinositol-anchored lipid protein transfer 1</fullName>
    </submittedName>
</protein>
<feature type="region of interest" description="Disordered" evidence="9">
    <location>
        <begin position="137"/>
        <end position="159"/>
    </location>
</feature>
<feature type="transmembrane region" description="Helical" evidence="10">
    <location>
        <begin position="167"/>
        <end position="186"/>
    </location>
</feature>
<dbReference type="InterPro" id="IPR036312">
    <property type="entry name" value="Bifun_inhib/LTP/seed_sf"/>
</dbReference>
<evidence type="ECO:0000259" key="12">
    <source>
        <dbReference type="SMART" id="SM00499"/>
    </source>
</evidence>
<evidence type="ECO:0000256" key="4">
    <source>
        <dbReference type="ARBA" id="ARBA00022622"/>
    </source>
</evidence>
<comment type="subcellular location">
    <subcellularLocation>
        <location evidence="1">Cell membrane</location>
        <topology evidence="1">Lipid-anchor</topology>
        <topology evidence="1">GPI-anchor</topology>
    </subcellularLocation>
</comment>
<evidence type="ECO:0000256" key="1">
    <source>
        <dbReference type="ARBA" id="ARBA00004609"/>
    </source>
</evidence>
<dbReference type="SUPFAM" id="SSF47699">
    <property type="entry name" value="Bifunctional inhibitor/lipid-transfer protein/seed storage 2S albumin"/>
    <property type="match status" value="1"/>
</dbReference>
<name>A0A9W7M2X8_HIBTR</name>
<feature type="compositionally biased region" description="Low complexity" evidence="9">
    <location>
        <begin position="139"/>
        <end position="153"/>
    </location>
</feature>
<dbReference type="EMBL" id="BSYR01000022">
    <property type="protein sequence ID" value="GMI87677.1"/>
    <property type="molecule type" value="Genomic_DNA"/>
</dbReference>
<dbReference type="PANTHER" id="PTHR33044">
    <property type="entry name" value="BIFUNCTIONAL INHIBITOR/LIPID-TRANSFER PROTEIN/SEED STORAGE 2S ALBUMIN SUPERFAMILY PROTEIN-RELATED"/>
    <property type="match status" value="1"/>
</dbReference>
<evidence type="ECO:0000256" key="7">
    <source>
        <dbReference type="ARBA" id="ARBA00023180"/>
    </source>
</evidence>
<evidence type="ECO:0000256" key="9">
    <source>
        <dbReference type="SAM" id="MobiDB-lite"/>
    </source>
</evidence>
<dbReference type="InterPro" id="IPR043325">
    <property type="entry name" value="LTSS"/>
</dbReference>
<dbReference type="PROSITE" id="PS51257">
    <property type="entry name" value="PROKAR_LIPOPROTEIN"/>
    <property type="match status" value="1"/>
</dbReference>
<dbReference type="CDD" id="cd00010">
    <property type="entry name" value="AAI_LTSS"/>
    <property type="match status" value="1"/>
</dbReference>
<comment type="caution">
    <text evidence="13">The sequence shown here is derived from an EMBL/GenBank/DDBJ whole genome shotgun (WGS) entry which is preliminary data.</text>
</comment>